<feature type="non-terminal residue" evidence="1">
    <location>
        <position position="71"/>
    </location>
</feature>
<sequence>MGSGISGSCIGVRRINADTTREQLLDTGAHAVTVKQGRRRGLIEFAITCRLQSAERLHPACICRSLRFVGE</sequence>
<protein>
    <submittedName>
        <fullName evidence="1">Uncharacterized protein</fullName>
    </submittedName>
</protein>
<accession>A0ABN8J4I0</accession>
<evidence type="ECO:0000313" key="1">
    <source>
        <dbReference type="EMBL" id="CAH2075601.1"/>
    </source>
</evidence>
<evidence type="ECO:0000313" key="2">
    <source>
        <dbReference type="Proteomes" id="UP000837857"/>
    </source>
</evidence>
<name>A0ABN8J4I0_9NEOP</name>
<proteinExistence type="predicted"/>
<keyword evidence="2" id="KW-1185">Reference proteome</keyword>
<dbReference type="EMBL" id="OW152820">
    <property type="protein sequence ID" value="CAH2075601.1"/>
    <property type="molecule type" value="Genomic_DNA"/>
</dbReference>
<reference evidence="1" key="1">
    <citation type="submission" date="2022-03" db="EMBL/GenBank/DDBJ databases">
        <authorList>
            <person name="Martin H S."/>
        </authorList>
    </citation>
    <scope>NUCLEOTIDE SEQUENCE</scope>
</reference>
<dbReference type="Proteomes" id="UP000837857">
    <property type="component" value="Chromosome 8"/>
</dbReference>
<organism evidence="1 2">
    <name type="scientific">Iphiclides podalirius</name>
    <name type="common">scarce swallowtail</name>
    <dbReference type="NCBI Taxonomy" id="110791"/>
    <lineage>
        <taxon>Eukaryota</taxon>
        <taxon>Metazoa</taxon>
        <taxon>Ecdysozoa</taxon>
        <taxon>Arthropoda</taxon>
        <taxon>Hexapoda</taxon>
        <taxon>Insecta</taxon>
        <taxon>Pterygota</taxon>
        <taxon>Neoptera</taxon>
        <taxon>Endopterygota</taxon>
        <taxon>Lepidoptera</taxon>
        <taxon>Glossata</taxon>
        <taxon>Ditrysia</taxon>
        <taxon>Papilionoidea</taxon>
        <taxon>Papilionidae</taxon>
        <taxon>Papilioninae</taxon>
        <taxon>Iphiclides</taxon>
    </lineage>
</organism>
<gene>
    <name evidence="1" type="ORF">IPOD504_LOCUS16936</name>
</gene>